<evidence type="ECO:0000313" key="1">
    <source>
        <dbReference type="EMBL" id="GBH28807.1"/>
    </source>
</evidence>
<protein>
    <submittedName>
        <fullName evidence="1">Uncharacterized protein</fullName>
    </submittedName>
</protein>
<dbReference type="EMBL" id="BBQY01000001">
    <property type="protein sequence ID" value="GBH28807.1"/>
    <property type="molecule type" value="Genomic_DNA"/>
</dbReference>
<reference evidence="1 2" key="1">
    <citation type="submission" date="2014-12" db="EMBL/GenBank/DDBJ databases">
        <title>Whole genome sequencing of Sphingobium xenophagum OW59.</title>
        <authorList>
            <person name="Ohta Y."/>
            <person name="Nishi S."/>
            <person name="Hatada Y."/>
        </authorList>
    </citation>
    <scope>NUCLEOTIDE SEQUENCE [LARGE SCALE GENOMIC DNA]</scope>
    <source>
        <strain evidence="1 2">OW59</strain>
    </source>
</reference>
<organism evidence="1 2">
    <name type="scientific">Sphingobium xenophagum</name>
    <dbReference type="NCBI Taxonomy" id="121428"/>
    <lineage>
        <taxon>Bacteria</taxon>
        <taxon>Pseudomonadati</taxon>
        <taxon>Pseudomonadota</taxon>
        <taxon>Alphaproteobacteria</taxon>
        <taxon>Sphingomonadales</taxon>
        <taxon>Sphingomonadaceae</taxon>
        <taxon>Sphingobium</taxon>
    </lineage>
</organism>
<keyword evidence="2" id="KW-1185">Reference proteome</keyword>
<dbReference type="Proteomes" id="UP000290975">
    <property type="component" value="Unassembled WGS sequence"/>
</dbReference>
<accession>A0A401IWS6</accession>
<name>A0A401IWS6_SPHXE</name>
<gene>
    <name evidence="1" type="ORF">MBESOW_P0060</name>
</gene>
<evidence type="ECO:0000313" key="2">
    <source>
        <dbReference type="Proteomes" id="UP000290975"/>
    </source>
</evidence>
<comment type="caution">
    <text evidence="1">The sequence shown here is derived from an EMBL/GenBank/DDBJ whole genome shotgun (WGS) entry which is preliminary data.</text>
</comment>
<sequence>MSKSCRTEPLVHPCDMRTKVFRDRNERPDIGIDIETVRPQNFQLIFDAAGEFANTAARLQLSSVQADDGLNQGVDLHALLNEVLADIEEAAQVLTVERLYEYLCPDGAAHSAKLGKPSCIIGISLLAPDGEELGGTTNLCDIDRKPLSLEFSHHVGADTRFDGNALHRFDTKGAQDILYLAGVRFPFSFE</sequence>
<dbReference type="AlphaFoldDB" id="A0A401IWS6"/>
<proteinExistence type="predicted"/>